<protein>
    <submittedName>
        <fullName evidence="1">Uncharacterized protein</fullName>
    </submittedName>
</protein>
<accession>A0A0E9TIJ5</accession>
<reference evidence="1" key="2">
    <citation type="journal article" date="2015" name="Fish Shellfish Immunol.">
        <title>Early steps in the European eel (Anguilla anguilla)-Vibrio vulnificus interaction in the gills: Role of the RtxA13 toxin.</title>
        <authorList>
            <person name="Callol A."/>
            <person name="Pajuelo D."/>
            <person name="Ebbesson L."/>
            <person name="Teles M."/>
            <person name="MacKenzie S."/>
            <person name="Amaro C."/>
        </authorList>
    </citation>
    <scope>NUCLEOTIDE SEQUENCE</scope>
</reference>
<dbReference type="AlphaFoldDB" id="A0A0E9TIJ5"/>
<sequence length="35" mass="3882">MNKLTIQLLWTSGFQTTGQNLGWVVEGTAEGLEKM</sequence>
<name>A0A0E9TIJ5_ANGAN</name>
<reference evidence="1" key="1">
    <citation type="submission" date="2014-11" db="EMBL/GenBank/DDBJ databases">
        <authorList>
            <person name="Amaro Gonzalez C."/>
        </authorList>
    </citation>
    <scope>NUCLEOTIDE SEQUENCE</scope>
</reference>
<dbReference type="EMBL" id="GBXM01055073">
    <property type="protein sequence ID" value="JAH53504.1"/>
    <property type="molecule type" value="Transcribed_RNA"/>
</dbReference>
<organism evidence="1">
    <name type="scientific">Anguilla anguilla</name>
    <name type="common">European freshwater eel</name>
    <name type="synonym">Muraena anguilla</name>
    <dbReference type="NCBI Taxonomy" id="7936"/>
    <lineage>
        <taxon>Eukaryota</taxon>
        <taxon>Metazoa</taxon>
        <taxon>Chordata</taxon>
        <taxon>Craniata</taxon>
        <taxon>Vertebrata</taxon>
        <taxon>Euteleostomi</taxon>
        <taxon>Actinopterygii</taxon>
        <taxon>Neopterygii</taxon>
        <taxon>Teleostei</taxon>
        <taxon>Anguilliformes</taxon>
        <taxon>Anguillidae</taxon>
        <taxon>Anguilla</taxon>
    </lineage>
</organism>
<evidence type="ECO:0000313" key="1">
    <source>
        <dbReference type="EMBL" id="JAH53504.1"/>
    </source>
</evidence>
<proteinExistence type="predicted"/>